<protein>
    <submittedName>
        <fullName evidence="1">Tetratricopeptide repeat protein</fullName>
    </submittedName>
</protein>
<evidence type="ECO:0000313" key="1">
    <source>
        <dbReference type="EMBL" id="GJH18487.1"/>
    </source>
</evidence>
<dbReference type="Proteomes" id="UP001055013">
    <property type="component" value="Unassembled WGS sequence"/>
</dbReference>
<dbReference type="EMBL" id="BPUR01000009">
    <property type="protein sequence ID" value="GJH18487.1"/>
    <property type="molecule type" value="Genomic_DNA"/>
</dbReference>
<sequence length="257" mass="26767">MATYKCPALGECELGMTGELIERAPGEDLRCPKCATLLELQVQKGTGGKKFKPELIAAVVGAAVLVIGGGSFAYMHSHKSTESAEQASATSASSVAVSEAAPAASTPATAPTVANAGAASSVGIAPTAEDIAKDRQAGDKQLTGGDAAGAETASNRAAAKEMIKVAIADMAQGKLDDAEKELTDAQVRDPKQSLVYYNLGVLRLKQSRTDDALKAFEASFLNGFGYFDAMAKDPDLDAIRHDPRFEALLKKYRPESA</sequence>
<name>A0ACB5QUW2_9BURK</name>
<proteinExistence type="predicted"/>
<accession>A0ACB5QUW2</accession>
<organism evidence="1 2">
    <name type="scientific">Caballeronia novacaledonica</name>
    <dbReference type="NCBI Taxonomy" id="1544861"/>
    <lineage>
        <taxon>Bacteria</taxon>
        <taxon>Pseudomonadati</taxon>
        <taxon>Pseudomonadota</taxon>
        <taxon>Betaproteobacteria</taxon>
        <taxon>Burkholderiales</taxon>
        <taxon>Burkholderiaceae</taxon>
        <taxon>Caballeronia</taxon>
    </lineage>
</organism>
<keyword evidence="2" id="KW-1185">Reference proteome</keyword>
<reference evidence="1" key="1">
    <citation type="submission" date="2021-09" db="EMBL/GenBank/DDBJ databases">
        <title>Isolation and characterization of 3-chlorobenzoate degrading bacteria from soils in Shizuoka.</title>
        <authorList>
            <person name="Ifat A."/>
            <person name="Ogawa N."/>
            <person name="Kimbara K."/>
            <person name="Moriuchi R."/>
            <person name="Dohra H."/>
            <person name="Shintani M."/>
        </authorList>
    </citation>
    <scope>NUCLEOTIDE SEQUENCE</scope>
    <source>
        <strain evidence="1">19CS2-2</strain>
    </source>
</reference>
<evidence type="ECO:0000313" key="2">
    <source>
        <dbReference type="Proteomes" id="UP001055013"/>
    </source>
</evidence>
<gene>
    <name evidence="1" type="ORF">CBA19CS22_18115</name>
</gene>
<comment type="caution">
    <text evidence="1">The sequence shown here is derived from an EMBL/GenBank/DDBJ whole genome shotgun (WGS) entry which is preliminary data.</text>
</comment>